<dbReference type="PANTHER" id="PTHR43575:SF1">
    <property type="entry name" value="PROTEIN ABCI7, CHLOROPLASTIC"/>
    <property type="match status" value="1"/>
</dbReference>
<proteinExistence type="inferred from homology"/>
<gene>
    <name evidence="4" type="primary">sufD</name>
    <name evidence="4" type="ORF">K7862_31220</name>
</gene>
<keyword evidence="5" id="KW-1185">Reference proteome</keyword>
<dbReference type="InterPro" id="IPR037284">
    <property type="entry name" value="SUF_FeS_clus_asmbl_SufBD_sf"/>
</dbReference>
<name>A0ABS7QFZ0_9ACTN</name>
<comment type="caution">
    <text evidence="4">The sequence shown here is derived from an EMBL/GenBank/DDBJ whole genome shotgun (WGS) entry which is preliminary data.</text>
</comment>
<reference evidence="4 5" key="1">
    <citation type="submission" date="2021-08" db="EMBL/GenBank/DDBJ databases">
        <title>WGS of actinomycetes from Thailand.</title>
        <authorList>
            <person name="Thawai C."/>
        </authorList>
    </citation>
    <scope>NUCLEOTIDE SEQUENCE [LARGE SCALE GENOMIC DNA]</scope>
    <source>
        <strain evidence="4 5">PLK6-54</strain>
    </source>
</reference>
<sequence>MAENTPAGSTTDGAITVGRPADQPAQPTDARVSAAPSYDVADFPVPHGREEDWRFTPLERLRGLHDGTAEATGGLRVEVTAPDGVTVETVDRTDPRVGKAGKPADRVAAQAFSAFEKASVISVPKDAVLTEPVRIAVHGEGGTVYGHQVVELGAFAEAVVVIDHTGDGTLAANVEFLLGDGAKLTVVSVQDWDDTAVHVAQHTALVGRDASFKSVVVTFGGDVVRLHPRVIYGAPGGEAELFGLYFTDKGQHQEHRLFIDHDTPHCRSNVAYKGALQGQDAHAVWIGDVLIRAAAEGTDTYELNRNLVLTDGARVDSVPNLEIETGEIVGAGHASATGRFDDEQLFYLMSRGIGAEDARRLVVRGFFGELVQQIGLADLEERLMASIDAELEASVG</sequence>
<dbReference type="PANTHER" id="PTHR43575">
    <property type="entry name" value="PROTEIN ABCI7, CHLOROPLASTIC"/>
    <property type="match status" value="1"/>
</dbReference>
<dbReference type="Proteomes" id="UP000778578">
    <property type="component" value="Unassembled WGS sequence"/>
</dbReference>
<dbReference type="InterPro" id="IPR011542">
    <property type="entry name" value="SUF_FeS_clus_asmbl_SufD"/>
</dbReference>
<feature type="domain" description="SUF system FeS cluster assembly SufBD core" evidence="3">
    <location>
        <begin position="139"/>
        <end position="366"/>
    </location>
</feature>
<evidence type="ECO:0000259" key="3">
    <source>
        <dbReference type="Pfam" id="PF01458"/>
    </source>
</evidence>
<evidence type="ECO:0000313" key="5">
    <source>
        <dbReference type="Proteomes" id="UP000778578"/>
    </source>
</evidence>
<dbReference type="SUPFAM" id="SSF101960">
    <property type="entry name" value="Stabilizer of iron transporter SufD"/>
    <property type="match status" value="1"/>
</dbReference>
<dbReference type="Pfam" id="PF01458">
    <property type="entry name" value="SUFBD_core"/>
    <property type="match status" value="1"/>
</dbReference>
<evidence type="ECO:0000256" key="1">
    <source>
        <dbReference type="ARBA" id="ARBA00043967"/>
    </source>
</evidence>
<comment type="similarity">
    <text evidence="1">Belongs to the iron-sulfur cluster assembly SufBD family.</text>
</comment>
<dbReference type="RefSeq" id="WP_222968223.1">
    <property type="nucleotide sequence ID" value="NZ_JAINZZ010000062.1"/>
</dbReference>
<dbReference type="EMBL" id="JAINZZ010000062">
    <property type="protein sequence ID" value="MBY8882073.1"/>
    <property type="molecule type" value="Genomic_DNA"/>
</dbReference>
<dbReference type="NCBIfam" id="TIGR01981">
    <property type="entry name" value="sufD"/>
    <property type="match status" value="1"/>
</dbReference>
<evidence type="ECO:0000313" key="4">
    <source>
        <dbReference type="EMBL" id="MBY8882073.1"/>
    </source>
</evidence>
<feature type="compositionally biased region" description="Polar residues" evidence="2">
    <location>
        <begin position="1"/>
        <end position="13"/>
    </location>
</feature>
<protein>
    <submittedName>
        <fullName evidence="4">Fe-S cluster assembly protein SufD</fullName>
    </submittedName>
</protein>
<evidence type="ECO:0000256" key="2">
    <source>
        <dbReference type="SAM" id="MobiDB-lite"/>
    </source>
</evidence>
<feature type="region of interest" description="Disordered" evidence="2">
    <location>
        <begin position="1"/>
        <end position="49"/>
    </location>
</feature>
<dbReference type="InterPro" id="IPR055346">
    <property type="entry name" value="Fe-S_cluster_assembly_SufBD"/>
</dbReference>
<dbReference type="InterPro" id="IPR000825">
    <property type="entry name" value="SUF_FeS_clus_asmbl_SufBD_core"/>
</dbReference>
<accession>A0ABS7QFZ0</accession>
<organism evidence="4 5">
    <name type="scientific">Actinacidiphila acidipaludis</name>
    <dbReference type="NCBI Taxonomy" id="2873382"/>
    <lineage>
        <taxon>Bacteria</taxon>
        <taxon>Bacillati</taxon>
        <taxon>Actinomycetota</taxon>
        <taxon>Actinomycetes</taxon>
        <taxon>Kitasatosporales</taxon>
        <taxon>Streptomycetaceae</taxon>
        <taxon>Actinacidiphila</taxon>
    </lineage>
</organism>